<accession>A0ABS5QC35</accession>
<comment type="caution">
    <text evidence="1">The sequence shown here is derived from an EMBL/GenBank/DDBJ whole genome shotgun (WGS) entry which is preliminary data.</text>
</comment>
<gene>
    <name evidence="1" type="ORF">KHU32_09860</name>
</gene>
<proteinExistence type="predicted"/>
<organism evidence="1 2">
    <name type="scientific">Roseococcus pinisoli</name>
    <dbReference type="NCBI Taxonomy" id="2835040"/>
    <lineage>
        <taxon>Bacteria</taxon>
        <taxon>Pseudomonadati</taxon>
        <taxon>Pseudomonadota</taxon>
        <taxon>Alphaproteobacteria</taxon>
        <taxon>Acetobacterales</taxon>
        <taxon>Roseomonadaceae</taxon>
        <taxon>Roseococcus</taxon>
    </lineage>
</organism>
<protein>
    <submittedName>
        <fullName evidence="1">YfiR family protein</fullName>
    </submittedName>
</protein>
<dbReference type="InterPro" id="IPR025293">
    <property type="entry name" value="YfiR/HmsC-like"/>
</dbReference>
<dbReference type="Proteomes" id="UP000766336">
    <property type="component" value="Unassembled WGS sequence"/>
</dbReference>
<reference evidence="1 2" key="1">
    <citation type="submission" date="2021-05" db="EMBL/GenBank/DDBJ databases">
        <title>Roseococcus sp. XZZS9, whole genome shotgun sequencing project.</title>
        <authorList>
            <person name="Zhao G."/>
            <person name="Shen L."/>
        </authorList>
    </citation>
    <scope>NUCLEOTIDE SEQUENCE [LARGE SCALE GENOMIC DNA]</scope>
    <source>
        <strain evidence="1 2">XZZS9</strain>
    </source>
</reference>
<keyword evidence="2" id="KW-1185">Reference proteome</keyword>
<evidence type="ECO:0000313" key="2">
    <source>
        <dbReference type="Proteomes" id="UP000766336"/>
    </source>
</evidence>
<dbReference type="EMBL" id="JAHCDA010000002">
    <property type="protein sequence ID" value="MBS7811242.1"/>
    <property type="molecule type" value="Genomic_DNA"/>
</dbReference>
<evidence type="ECO:0000313" key="1">
    <source>
        <dbReference type="EMBL" id="MBS7811242.1"/>
    </source>
</evidence>
<sequence>MSYVRWPSDPAELQLCVLADAAYAGGLLATPHRVANRPTTTRRIAIESPTLTSACHVAFVGRTSPAEHDRIFARLAGLSVLTITEDDPSCSAGGMFCLSIAGGQISFQVNLDAIARSGLRVHPSVLRLGQRRGVSP</sequence>
<dbReference type="Pfam" id="PF13689">
    <property type="entry name" value="DUF4154"/>
    <property type="match status" value="1"/>
</dbReference>
<name>A0ABS5QC35_9PROT</name>